<dbReference type="EMBL" id="BSFL01000003">
    <property type="protein sequence ID" value="GLK81444.1"/>
    <property type="molecule type" value="Genomic_DNA"/>
</dbReference>
<dbReference type="AlphaFoldDB" id="A0A9W6N7P0"/>
<organism evidence="1 2">
    <name type="scientific">Methylopila turkensis</name>
    <dbReference type="NCBI Taxonomy" id="1437816"/>
    <lineage>
        <taxon>Bacteria</taxon>
        <taxon>Pseudomonadati</taxon>
        <taxon>Pseudomonadota</taxon>
        <taxon>Alphaproteobacteria</taxon>
        <taxon>Hyphomicrobiales</taxon>
        <taxon>Methylopilaceae</taxon>
        <taxon>Methylopila</taxon>
    </lineage>
</organism>
<dbReference type="RefSeq" id="WP_271201897.1">
    <property type="nucleotide sequence ID" value="NZ_BSFL01000003.1"/>
</dbReference>
<comment type="caution">
    <text evidence="1">The sequence shown here is derived from an EMBL/GenBank/DDBJ whole genome shotgun (WGS) entry which is preliminary data.</text>
</comment>
<keyword evidence="2" id="KW-1185">Reference proteome</keyword>
<reference evidence="1" key="1">
    <citation type="journal article" date="2014" name="Int. J. Syst. Evol. Microbiol.">
        <title>Complete genome sequence of Corynebacterium casei LMG S-19264T (=DSM 44701T), isolated from a smear-ripened cheese.</title>
        <authorList>
            <consortium name="US DOE Joint Genome Institute (JGI-PGF)"/>
            <person name="Walter F."/>
            <person name="Albersmeier A."/>
            <person name="Kalinowski J."/>
            <person name="Ruckert C."/>
        </authorList>
    </citation>
    <scope>NUCLEOTIDE SEQUENCE</scope>
    <source>
        <strain evidence="1">VKM B-2748</strain>
    </source>
</reference>
<dbReference type="Proteomes" id="UP001143309">
    <property type="component" value="Unassembled WGS sequence"/>
</dbReference>
<gene>
    <name evidence="1" type="ORF">GCM10008174_31850</name>
</gene>
<dbReference type="Pfam" id="PF11367">
    <property type="entry name" value="Tail_completion_gp17"/>
    <property type="match status" value="1"/>
</dbReference>
<evidence type="ECO:0000313" key="1">
    <source>
        <dbReference type="EMBL" id="GLK81444.1"/>
    </source>
</evidence>
<evidence type="ECO:0008006" key="3">
    <source>
        <dbReference type="Google" id="ProtNLM"/>
    </source>
</evidence>
<protein>
    <recommendedName>
        <fullName evidence="3">DUF3168 domain-containing protein</fullName>
    </recommendedName>
</protein>
<reference evidence="1" key="2">
    <citation type="submission" date="2023-01" db="EMBL/GenBank/DDBJ databases">
        <authorList>
            <person name="Sun Q."/>
            <person name="Evtushenko L."/>
        </authorList>
    </citation>
    <scope>NUCLEOTIDE SEQUENCE</scope>
    <source>
        <strain evidence="1">VKM B-2748</strain>
    </source>
</reference>
<sequence length="137" mass="14427">MTTSAALSLRAAVFARLSSDAALGGLLGGAKIHDEPPRAAVPPYIALGPMTTRDVSGDLAPAVEHELALELWSREGGLAEALKAADRVVRLLDGAELTLDGHRLASLAWRFTAADRATNAGFRRAEIAFRAVTEPLD</sequence>
<accession>A0A9W6N7P0</accession>
<evidence type="ECO:0000313" key="2">
    <source>
        <dbReference type="Proteomes" id="UP001143309"/>
    </source>
</evidence>
<name>A0A9W6N7P0_9HYPH</name>
<dbReference type="InterPro" id="IPR021508">
    <property type="entry name" value="Gp17-like"/>
</dbReference>
<dbReference type="InterPro" id="IPR053745">
    <property type="entry name" value="Viral_Tail_Comp_sf"/>
</dbReference>
<dbReference type="Gene3D" id="3.30.2000.30">
    <property type="match status" value="1"/>
</dbReference>
<proteinExistence type="predicted"/>